<dbReference type="EMBL" id="GBRH01220223">
    <property type="protein sequence ID" value="JAD77672.1"/>
    <property type="molecule type" value="Transcribed_RNA"/>
</dbReference>
<accession>A0A0A9D1Q7</accession>
<name>A0A0A9D1Q7_ARUDO</name>
<feature type="region of interest" description="Disordered" evidence="1">
    <location>
        <begin position="1"/>
        <end position="21"/>
    </location>
</feature>
<feature type="compositionally biased region" description="Low complexity" evidence="1">
    <location>
        <begin position="1"/>
        <end position="16"/>
    </location>
</feature>
<evidence type="ECO:0000313" key="2">
    <source>
        <dbReference type="EMBL" id="JAD77672.1"/>
    </source>
</evidence>
<dbReference type="AlphaFoldDB" id="A0A0A9D1Q7"/>
<organism evidence="2">
    <name type="scientific">Arundo donax</name>
    <name type="common">Giant reed</name>
    <name type="synonym">Donax arundinaceus</name>
    <dbReference type="NCBI Taxonomy" id="35708"/>
    <lineage>
        <taxon>Eukaryota</taxon>
        <taxon>Viridiplantae</taxon>
        <taxon>Streptophyta</taxon>
        <taxon>Embryophyta</taxon>
        <taxon>Tracheophyta</taxon>
        <taxon>Spermatophyta</taxon>
        <taxon>Magnoliopsida</taxon>
        <taxon>Liliopsida</taxon>
        <taxon>Poales</taxon>
        <taxon>Poaceae</taxon>
        <taxon>PACMAD clade</taxon>
        <taxon>Arundinoideae</taxon>
        <taxon>Arundineae</taxon>
        <taxon>Arundo</taxon>
    </lineage>
</organism>
<sequence length="79" mass="7971">MAGVRSSSRSRPAPAAEGPYHWHAASKAEVFSSTARRNATTSSAAASSSRSDAITAESFAVAAGSGGVDGLRGPEHILK</sequence>
<proteinExistence type="predicted"/>
<reference evidence="2" key="2">
    <citation type="journal article" date="2015" name="Data Brief">
        <title>Shoot transcriptome of the giant reed, Arundo donax.</title>
        <authorList>
            <person name="Barrero R.A."/>
            <person name="Guerrero F.D."/>
            <person name="Moolhuijzen P."/>
            <person name="Goolsby J.A."/>
            <person name="Tidwell J."/>
            <person name="Bellgard S.E."/>
            <person name="Bellgard M.I."/>
        </authorList>
    </citation>
    <scope>NUCLEOTIDE SEQUENCE</scope>
    <source>
        <tissue evidence="2">Shoot tissue taken approximately 20 cm above the soil surface</tissue>
    </source>
</reference>
<reference evidence="2" key="1">
    <citation type="submission" date="2014-09" db="EMBL/GenBank/DDBJ databases">
        <authorList>
            <person name="Magalhaes I.L.F."/>
            <person name="Oliveira U."/>
            <person name="Santos F.R."/>
            <person name="Vidigal T.H.D.A."/>
            <person name="Brescovit A.D."/>
            <person name="Santos A.J."/>
        </authorList>
    </citation>
    <scope>NUCLEOTIDE SEQUENCE</scope>
    <source>
        <tissue evidence="2">Shoot tissue taken approximately 20 cm above the soil surface</tissue>
    </source>
</reference>
<protein>
    <submittedName>
        <fullName evidence="2">Uncharacterized protein</fullName>
    </submittedName>
</protein>
<evidence type="ECO:0000256" key="1">
    <source>
        <dbReference type="SAM" id="MobiDB-lite"/>
    </source>
</evidence>